<dbReference type="GO" id="GO:0005737">
    <property type="term" value="C:cytoplasm"/>
    <property type="evidence" value="ECO:0007669"/>
    <property type="project" value="TreeGrafter"/>
</dbReference>
<dbReference type="AlphaFoldDB" id="A0A5Q0UGZ0"/>
<sequence length="236" mass="27544">MFKSFGFKKLDMNLSKFCPRCGKETDKLYGDKKQLCAECFPEKNNLLEIPDEVDIKVCSVCGRMKYHGEWVEEYTMQEQIGLTFSDFAEDDVEMELQFWEEEEQFFVRVHAFKGEIESFQDTKLEFEEVQCGDCARFNGGFFKAKIQLRGEDLKPVSEAIVDKAAEITNENRKDFLSNVEKTDGGYDYYLSTEGMNKKILGMLRDRFEPDIQRSYELVGEENGEEVYRNVVSVRIE</sequence>
<dbReference type="InterPro" id="IPR039768">
    <property type="entry name" value="Nmd3"/>
</dbReference>
<protein>
    <submittedName>
        <fullName evidence="2">NMD protein affecting ribosome stability and mRNA decay</fullName>
    </submittedName>
</protein>
<evidence type="ECO:0000313" key="3">
    <source>
        <dbReference type="Proteomes" id="UP000377803"/>
    </source>
</evidence>
<reference evidence="3" key="1">
    <citation type="submission" date="2019-05" db="EMBL/GenBank/DDBJ databases">
        <title>Candidatus Nanohalobium constans, a novel model system to study the DPANN nano-sized archaea: genomic and physiological characterization of a nanoarchaeon co-cultured with its chitinotrophic host.</title>
        <authorList>
            <person name="La Cono V."/>
            <person name="Arcadi E."/>
            <person name="Crisafi F."/>
            <person name="Denaro R."/>
            <person name="La Spada G."/>
            <person name="Messina E."/>
            <person name="Smedile F."/>
            <person name="Toshchakov S.V."/>
            <person name="Shevchenko M.A."/>
            <person name="Golyshin P.N."/>
            <person name="Golyshina O.V."/>
            <person name="Ferrer M."/>
            <person name="Rohde M."/>
            <person name="Mushegian A."/>
            <person name="Sorokin D.Y."/>
            <person name="Giuliano L."/>
            <person name="Yakimov M.M."/>
        </authorList>
    </citation>
    <scope>NUCLEOTIDE SEQUENCE [LARGE SCALE GENOMIC DNA]</scope>
    <source>
        <strain evidence="3">LC1Nh</strain>
    </source>
</reference>
<dbReference type="PANTHER" id="PTHR12746:SF2">
    <property type="entry name" value="60S RIBOSOMAL EXPORT PROTEIN NMD3"/>
    <property type="match status" value="1"/>
</dbReference>
<dbReference type="Pfam" id="PF04981">
    <property type="entry name" value="NMD3"/>
    <property type="match status" value="1"/>
</dbReference>
<proteinExistence type="predicted"/>
<name>A0A5Q0UGZ0_9ARCH</name>
<gene>
    <name evidence="2" type="primary">nmd3</name>
    <name evidence="2" type="ORF">LC1Nh_0965</name>
</gene>
<dbReference type="Proteomes" id="UP000377803">
    <property type="component" value="Chromosome"/>
</dbReference>
<keyword evidence="3" id="KW-1185">Reference proteome</keyword>
<dbReference type="InterPro" id="IPR007064">
    <property type="entry name" value="Nmd3_N"/>
</dbReference>
<organism evidence="2 3">
    <name type="scientific">Candidatus Nanohalobium constans</name>
    <dbReference type="NCBI Taxonomy" id="2565781"/>
    <lineage>
        <taxon>Archaea</taxon>
        <taxon>Candidatus Nanohalarchaeota</taxon>
        <taxon>Candidatus Nanohalobia</taxon>
        <taxon>Candidatus Nanohalobiales</taxon>
        <taxon>Candidatus Nanohalobiaceae</taxon>
        <taxon>Candidatus Nanohalobium</taxon>
    </lineage>
</organism>
<dbReference type="KEGG" id="ncon:LC1Nh_0965"/>
<dbReference type="GO" id="GO:0043023">
    <property type="term" value="F:ribosomal large subunit binding"/>
    <property type="evidence" value="ECO:0007669"/>
    <property type="project" value="InterPro"/>
</dbReference>
<accession>A0A5Q0UGZ0</accession>
<evidence type="ECO:0000313" key="2">
    <source>
        <dbReference type="EMBL" id="QGA80846.1"/>
    </source>
</evidence>
<dbReference type="PANTHER" id="PTHR12746">
    <property type="entry name" value="NONSENSE-MEDIATED MRNA DECAY PROTEIN 3"/>
    <property type="match status" value="1"/>
</dbReference>
<evidence type="ECO:0000259" key="1">
    <source>
        <dbReference type="Pfam" id="PF04981"/>
    </source>
</evidence>
<feature type="domain" description="Nmd3 N-terminal" evidence="1">
    <location>
        <begin position="18"/>
        <end position="235"/>
    </location>
</feature>
<dbReference type="EMBL" id="CP040089">
    <property type="protein sequence ID" value="QGA80846.1"/>
    <property type="molecule type" value="Genomic_DNA"/>
</dbReference>